<evidence type="ECO:0000313" key="2">
    <source>
        <dbReference type="Proteomes" id="UP000015688"/>
    </source>
</evidence>
<dbReference type="Proteomes" id="UP000015688">
    <property type="component" value="Unassembled WGS sequence"/>
</dbReference>
<gene>
    <name evidence="1" type="ORF">C672_0968</name>
</gene>
<reference evidence="1 2" key="1">
    <citation type="submission" date="2013-06" db="EMBL/GenBank/DDBJ databases">
        <authorList>
            <person name="Walk S."/>
            <person name="Aronoff D."/>
            <person name="Young V.Y."/>
            <person name="Marsh J."/>
            <person name="Harrison L."/>
            <person name="Daugherty S.C."/>
            <person name="Shefchek K.A."/>
            <person name="Hine E.E."/>
            <person name="Tallon L.J."/>
            <person name="Sadzewicz L.K."/>
            <person name="Rasko D.A."/>
        </authorList>
    </citation>
    <scope>NUCLEOTIDE SEQUENCE [LARGE SCALE GENOMIC DNA]</scope>
    <source>
        <strain evidence="1 2">ATCC 638</strain>
    </source>
</reference>
<sequence length="39" mass="4551">MEKIKMKNKIVKIMFIVIIVILNLCPAVEAELHRITGWN</sequence>
<proteinExistence type="predicted"/>
<dbReference type="EMBL" id="AVNC01000015">
    <property type="protein sequence ID" value="EQK42029.1"/>
    <property type="molecule type" value="Genomic_DNA"/>
</dbReference>
<dbReference type="PATRIC" id="fig|1233171.3.peg.866"/>
<evidence type="ECO:0000313" key="1">
    <source>
        <dbReference type="EMBL" id="EQK42029.1"/>
    </source>
</evidence>
<protein>
    <submittedName>
        <fullName evidence="1">Putative membrane protein</fullName>
    </submittedName>
</protein>
<name>T4VE76_PARBF</name>
<comment type="caution">
    <text evidence="1">The sequence shown here is derived from an EMBL/GenBank/DDBJ whole genome shotgun (WGS) entry which is preliminary data.</text>
</comment>
<accession>T4VE76</accession>
<dbReference type="AlphaFoldDB" id="T4VE76"/>
<organism evidence="1 2">
    <name type="scientific">Paraclostridium bifermentans ATCC 638 = DSM 14991</name>
    <dbReference type="NCBI Taxonomy" id="1233171"/>
    <lineage>
        <taxon>Bacteria</taxon>
        <taxon>Bacillati</taxon>
        <taxon>Bacillota</taxon>
        <taxon>Clostridia</taxon>
        <taxon>Peptostreptococcales</taxon>
        <taxon>Peptostreptococcaceae</taxon>
        <taxon>Paraclostridium</taxon>
    </lineage>
</organism>